<accession>A0ABV1E302</accession>
<dbReference type="Gene3D" id="1.20.140.160">
    <property type="match status" value="1"/>
</dbReference>
<gene>
    <name evidence="2" type="ORF">WMO26_12745</name>
</gene>
<dbReference type="InterPro" id="IPR013324">
    <property type="entry name" value="RNA_pol_sigma_r3/r4-like"/>
</dbReference>
<dbReference type="RefSeq" id="WP_349220950.1">
    <property type="nucleotide sequence ID" value="NZ_JBBMFD010000036.1"/>
</dbReference>
<keyword evidence="1" id="KW-0175">Coiled coil</keyword>
<feature type="coiled-coil region" evidence="1">
    <location>
        <begin position="51"/>
        <end position="78"/>
    </location>
</feature>
<name>A0ABV1E302_9FIRM</name>
<evidence type="ECO:0000313" key="3">
    <source>
        <dbReference type="Proteomes" id="UP001489509"/>
    </source>
</evidence>
<sequence length="132" mass="15368">MTKKEFLRQYLDLSREIDAKLEEVRRYRALATKVTQSLAPDKVQCSQGNKMEAIIAKLVDLEREVDAEIDQMIEIRAAVKAAIDNAPDSKHRTLLRHRYINGKTWEQIAVEMHYSYMHVCRLHGEALDKLIM</sequence>
<dbReference type="SUPFAM" id="SSF88659">
    <property type="entry name" value="Sigma3 and sigma4 domains of RNA polymerase sigma factors"/>
    <property type="match status" value="1"/>
</dbReference>
<organism evidence="2 3">
    <name type="scientific">Solibaculum intestinale</name>
    <dbReference type="NCBI Taxonomy" id="3133165"/>
    <lineage>
        <taxon>Bacteria</taxon>
        <taxon>Bacillati</taxon>
        <taxon>Bacillota</taxon>
        <taxon>Clostridia</taxon>
        <taxon>Eubacteriales</taxon>
        <taxon>Oscillospiraceae</taxon>
        <taxon>Solibaculum</taxon>
    </lineage>
</organism>
<evidence type="ECO:0000256" key="1">
    <source>
        <dbReference type="SAM" id="Coils"/>
    </source>
</evidence>
<comment type="caution">
    <text evidence="2">The sequence shown here is derived from an EMBL/GenBank/DDBJ whole genome shotgun (WGS) entry which is preliminary data.</text>
</comment>
<dbReference type="Pfam" id="PF07374">
    <property type="entry name" value="DUF1492"/>
    <property type="match status" value="1"/>
</dbReference>
<dbReference type="Proteomes" id="UP001489509">
    <property type="component" value="Unassembled WGS sequence"/>
</dbReference>
<evidence type="ECO:0000313" key="2">
    <source>
        <dbReference type="EMBL" id="MEQ2441698.1"/>
    </source>
</evidence>
<dbReference type="InterPro" id="IPR010861">
    <property type="entry name" value="DUF1492"/>
</dbReference>
<dbReference type="EMBL" id="JBBMFD010000036">
    <property type="protein sequence ID" value="MEQ2441698.1"/>
    <property type="molecule type" value="Genomic_DNA"/>
</dbReference>
<keyword evidence="3" id="KW-1185">Reference proteome</keyword>
<reference evidence="2 3" key="1">
    <citation type="submission" date="2024-03" db="EMBL/GenBank/DDBJ databases">
        <title>Human intestinal bacterial collection.</title>
        <authorList>
            <person name="Pauvert C."/>
            <person name="Hitch T.C.A."/>
            <person name="Clavel T."/>
        </authorList>
    </citation>
    <scope>NUCLEOTIDE SEQUENCE [LARGE SCALE GENOMIC DNA]</scope>
    <source>
        <strain evidence="2 3">CLA-JM-H44</strain>
    </source>
</reference>
<protein>
    <submittedName>
        <fullName evidence="2">DUF1492 domain-containing protein</fullName>
    </submittedName>
</protein>
<proteinExistence type="predicted"/>